<evidence type="ECO:0000256" key="2">
    <source>
        <dbReference type="PROSITE-ProRule" id="PRU00626"/>
    </source>
</evidence>
<dbReference type="Pfam" id="PF01985">
    <property type="entry name" value="CRS1_YhbY"/>
    <property type="match status" value="1"/>
</dbReference>
<evidence type="ECO:0000256" key="3">
    <source>
        <dbReference type="SAM" id="MobiDB-lite"/>
    </source>
</evidence>
<dbReference type="AlphaFoldDB" id="A0AA38WN90"/>
<dbReference type="PANTHER" id="PTHR31426">
    <property type="entry name" value="GROUP II INTRON SPLICING FACTOR CRS1-LIKE"/>
    <property type="match status" value="1"/>
</dbReference>
<dbReference type="Gene3D" id="3.30.110.60">
    <property type="entry name" value="YhbY-like"/>
    <property type="match status" value="1"/>
</dbReference>
<dbReference type="SUPFAM" id="SSF75471">
    <property type="entry name" value="YhbY-like"/>
    <property type="match status" value="1"/>
</dbReference>
<dbReference type="PANTHER" id="PTHR31426:SF2">
    <property type="entry name" value="OS01G0958400 PROTEIN"/>
    <property type="match status" value="1"/>
</dbReference>
<dbReference type="InterPro" id="IPR035920">
    <property type="entry name" value="YhbY-like_sf"/>
</dbReference>
<evidence type="ECO:0000313" key="6">
    <source>
        <dbReference type="Proteomes" id="UP001172457"/>
    </source>
</evidence>
<keyword evidence="6" id="KW-1185">Reference proteome</keyword>
<feature type="region of interest" description="Disordered" evidence="3">
    <location>
        <begin position="388"/>
        <end position="449"/>
    </location>
</feature>
<dbReference type="EMBL" id="JARYMX010000003">
    <property type="protein sequence ID" value="KAJ9558695.1"/>
    <property type="molecule type" value="Genomic_DNA"/>
</dbReference>
<evidence type="ECO:0000259" key="4">
    <source>
        <dbReference type="PROSITE" id="PS51295"/>
    </source>
</evidence>
<accession>A0AA38WN90</accession>
<evidence type="ECO:0000256" key="1">
    <source>
        <dbReference type="ARBA" id="ARBA00022884"/>
    </source>
</evidence>
<feature type="region of interest" description="Disordered" evidence="3">
    <location>
        <begin position="94"/>
        <end position="130"/>
    </location>
</feature>
<protein>
    <recommendedName>
        <fullName evidence="4">CRM domain-containing protein</fullName>
    </recommendedName>
</protein>
<dbReference type="Proteomes" id="UP001172457">
    <property type="component" value="Chromosome 3"/>
</dbReference>
<dbReference type="PROSITE" id="PS51295">
    <property type="entry name" value="CRM"/>
    <property type="match status" value="1"/>
</dbReference>
<keyword evidence="1 2" id="KW-0694">RNA-binding</keyword>
<dbReference type="InterPro" id="IPR001890">
    <property type="entry name" value="RNA-binding_CRM"/>
</dbReference>
<dbReference type="SMART" id="SM01103">
    <property type="entry name" value="CRS1_YhbY"/>
    <property type="match status" value="1"/>
</dbReference>
<dbReference type="InterPro" id="IPR040286">
    <property type="entry name" value="At3g25440-like"/>
</dbReference>
<feature type="domain" description="CRM" evidence="4">
    <location>
        <begin position="197"/>
        <end position="294"/>
    </location>
</feature>
<dbReference type="GO" id="GO:0003723">
    <property type="term" value="F:RNA binding"/>
    <property type="evidence" value="ECO:0007669"/>
    <property type="project" value="UniProtKB-UniRule"/>
</dbReference>
<feature type="compositionally biased region" description="Acidic residues" evidence="3">
    <location>
        <begin position="438"/>
        <end position="449"/>
    </location>
</feature>
<feature type="compositionally biased region" description="Basic residues" evidence="3">
    <location>
        <begin position="94"/>
        <end position="114"/>
    </location>
</feature>
<reference evidence="5" key="1">
    <citation type="submission" date="2023-03" db="EMBL/GenBank/DDBJ databases">
        <title>Chromosome-scale reference genome and RAD-based genetic map of yellow starthistle (Centaurea solstitialis) reveal putative structural variation and QTLs associated with invader traits.</title>
        <authorList>
            <person name="Reatini B."/>
            <person name="Cang F.A."/>
            <person name="Jiang Q."/>
            <person name="Mckibben M.T.W."/>
            <person name="Barker M.S."/>
            <person name="Rieseberg L.H."/>
            <person name="Dlugosch K.M."/>
        </authorList>
    </citation>
    <scope>NUCLEOTIDE SEQUENCE</scope>
    <source>
        <strain evidence="5">CAN-66</strain>
        <tissue evidence="5">Leaf</tissue>
    </source>
</reference>
<proteinExistence type="predicted"/>
<gene>
    <name evidence="5" type="ORF">OSB04_013309</name>
</gene>
<evidence type="ECO:0000313" key="5">
    <source>
        <dbReference type="EMBL" id="KAJ9558695.1"/>
    </source>
</evidence>
<name>A0AA38WN90_9ASTR</name>
<feature type="compositionally biased region" description="Acidic residues" evidence="3">
    <location>
        <begin position="416"/>
        <end position="428"/>
    </location>
</feature>
<sequence length="449" mass="51589">MNQIVSRSFRGFRTRCFPSFFKPNFTCRSPSHRPILHQERILASIISSNSWWAFRNLTICRHYGSPPSSVRCVISEGKPKFEIFEIDPPKKNKFQSKKRLKMQRKKEKKKRRSASRTDPRRLTIKGSKRKGKFASVEERIKYKLEKILDAFSRPVHGTLYHHVYAKLQTTKIKEALLIERLKRYEVPKLQGPMVKPVEVTGEERFYMKKMAQKGSNYVPVGRRGVFGGVVLNMHMHWKKHETVKVICKPCKPGQIQEYANEIARLSGGIPIQIIGDDTIVFYRGKDYVQPEVMSPIDTLSKKKVSILLSISNIYSGLDHCSKKLAMKAFVVQEKTQKNEKPRNTLALEKSKYEQSLESARHFIAIAEKELELYRRHIALYGEAADHNPKSIINGVSEDTEERKQENVDSSCNEESSASDDGYEGDDLSLSDMSCMDESSTELDSSDEET</sequence>
<comment type="caution">
    <text evidence="5">The sequence shown here is derived from an EMBL/GenBank/DDBJ whole genome shotgun (WGS) entry which is preliminary data.</text>
</comment>
<organism evidence="5 6">
    <name type="scientific">Centaurea solstitialis</name>
    <name type="common">yellow star-thistle</name>
    <dbReference type="NCBI Taxonomy" id="347529"/>
    <lineage>
        <taxon>Eukaryota</taxon>
        <taxon>Viridiplantae</taxon>
        <taxon>Streptophyta</taxon>
        <taxon>Embryophyta</taxon>
        <taxon>Tracheophyta</taxon>
        <taxon>Spermatophyta</taxon>
        <taxon>Magnoliopsida</taxon>
        <taxon>eudicotyledons</taxon>
        <taxon>Gunneridae</taxon>
        <taxon>Pentapetalae</taxon>
        <taxon>asterids</taxon>
        <taxon>campanulids</taxon>
        <taxon>Asterales</taxon>
        <taxon>Asteraceae</taxon>
        <taxon>Carduoideae</taxon>
        <taxon>Cardueae</taxon>
        <taxon>Centaureinae</taxon>
        <taxon>Centaurea</taxon>
    </lineage>
</organism>